<evidence type="ECO:0000259" key="6">
    <source>
        <dbReference type="Pfam" id="PF00700"/>
    </source>
</evidence>
<sequence>MRINHNIPALNAHRILSRNNNSASETMERLSSGRRINRAKDDAAGMAISEKMKTQIRGLRKASQNTLDGISLIQTAEGAMNEVHSMLQRMRELAVQSANGTTTDDDREAIQSEIDQLTSEVNRIANGTEFNTRNLLRGNEGPNSNTTVHRMSTGEAATIVSPHQIKGDADLSSEDMTITIDGEERVIRLASIDGSSSEEEQKDKMVEVINDAIGDLGNAILTSSGNIEIRSTSVGGNSNIEIEGTKLALHGFGLMSEEDYNDSDLKAQPITARGKAEVDTGYAEGSILFDEIPEAGSTLTIGGTKIEFFDSSVEPYTGSYRPIDISDGDGNPRDLEEIIDIITGMDFAGIDSIERDRISTPVNFEVITPSDNTAGSEVEGVYSFELLSQPVAGETITIGGVEFTFTNDDSGVEIGADLDATIANLETAIGDEGTFTATDIGNPITITETTASGTDITVESTVGTYVDRIVFTATEEGFAGQSIFLEGTPKEFVANLQIGPNQGQGFRLSVGDIRAVQLNISSETPDGNTGVRGASYRQVKGVTDGLSEGMVEHSLNVSDEESATAAITVYNNAIIQVAQLRGELGAIQNRLEYTSANLDNTMENMTAALSRIEDADMALEMSEYTKMNVMMQAGTSMLAQANQQPQMVLQLLQG</sequence>
<accession>A0A1H3L8W7</accession>
<dbReference type="InterPro" id="IPR001029">
    <property type="entry name" value="Flagellin_N"/>
</dbReference>
<dbReference type="GO" id="GO:0009288">
    <property type="term" value="C:bacterial-type flagellum"/>
    <property type="evidence" value="ECO:0007669"/>
    <property type="project" value="UniProtKB-SubCell"/>
</dbReference>
<dbReference type="GO" id="GO:0005576">
    <property type="term" value="C:extracellular region"/>
    <property type="evidence" value="ECO:0007669"/>
    <property type="project" value="UniProtKB-SubCell"/>
</dbReference>
<keyword evidence="8" id="KW-1185">Reference proteome</keyword>
<feature type="domain" description="Flagellin N-terminal" evidence="5">
    <location>
        <begin position="3"/>
        <end position="139"/>
    </location>
</feature>
<keyword evidence="7" id="KW-0969">Cilium</keyword>
<protein>
    <recommendedName>
        <fullName evidence="2 4">Flagellin</fullName>
    </recommendedName>
</protein>
<evidence type="ECO:0000256" key="3">
    <source>
        <dbReference type="ARBA" id="ARBA00023143"/>
    </source>
</evidence>
<dbReference type="Gene3D" id="6.10.10.10">
    <property type="entry name" value="Flagellar export chaperone, C-terminal domain"/>
    <property type="match status" value="1"/>
</dbReference>
<dbReference type="GO" id="GO:0005198">
    <property type="term" value="F:structural molecule activity"/>
    <property type="evidence" value="ECO:0007669"/>
    <property type="project" value="UniProtKB-UniRule"/>
</dbReference>
<comment type="subcellular location">
    <subcellularLocation>
        <location evidence="4">Secreted</location>
    </subcellularLocation>
    <subcellularLocation>
        <location evidence="4">Bacterial flagellum</location>
    </subcellularLocation>
</comment>
<keyword evidence="7" id="KW-0282">Flagellum</keyword>
<dbReference type="PANTHER" id="PTHR42792">
    <property type="entry name" value="FLAGELLIN"/>
    <property type="match status" value="1"/>
</dbReference>
<keyword evidence="7" id="KW-0966">Cell projection</keyword>
<evidence type="ECO:0000256" key="1">
    <source>
        <dbReference type="ARBA" id="ARBA00005709"/>
    </source>
</evidence>
<keyword evidence="4" id="KW-0964">Secreted</keyword>
<reference evidence="7 8" key="1">
    <citation type="submission" date="2016-10" db="EMBL/GenBank/DDBJ databases">
        <authorList>
            <person name="de Groot N.N."/>
        </authorList>
    </citation>
    <scope>NUCLEOTIDE SEQUENCE [LARGE SCALE GENOMIC DNA]</scope>
    <source>
        <strain evidence="7 8">APO</strain>
    </source>
</reference>
<evidence type="ECO:0000313" key="7">
    <source>
        <dbReference type="EMBL" id="SDY60770.1"/>
    </source>
</evidence>
<dbReference type="RefSeq" id="WP_278279997.1">
    <property type="nucleotide sequence ID" value="NZ_FNPV01000003.1"/>
</dbReference>
<dbReference type="InterPro" id="IPR001492">
    <property type="entry name" value="Flagellin"/>
</dbReference>
<dbReference type="Proteomes" id="UP000199230">
    <property type="component" value="Unassembled WGS sequence"/>
</dbReference>
<dbReference type="InterPro" id="IPR046358">
    <property type="entry name" value="Flagellin_C"/>
</dbReference>
<proteinExistence type="inferred from homology"/>
<dbReference type="STRING" id="159292.SAMN05192546_103112"/>
<evidence type="ECO:0000313" key="8">
    <source>
        <dbReference type="Proteomes" id="UP000199230"/>
    </source>
</evidence>
<dbReference type="InterPro" id="IPR042187">
    <property type="entry name" value="Flagellin_C_sub2"/>
</dbReference>
<organism evidence="7 8">
    <name type="scientific">Tindallia californiensis</name>
    <dbReference type="NCBI Taxonomy" id="159292"/>
    <lineage>
        <taxon>Bacteria</taxon>
        <taxon>Bacillati</taxon>
        <taxon>Bacillota</taxon>
        <taxon>Clostridia</taxon>
        <taxon>Peptostreptococcales</taxon>
        <taxon>Tindalliaceae</taxon>
        <taxon>Tindallia</taxon>
    </lineage>
</organism>
<name>A0A1H3L8W7_9FIRM</name>
<dbReference type="EMBL" id="FNPV01000003">
    <property type="protein sequence ID" value="SDY60770.1"/>
    <property type="molecule type" value="Genomic_DNA"/>
</dbReference>
<dbReference type="PANTHER" id="PTHR42792:SF2">
    <property type="entry name" value="FLAGELLIN"/>
    <property type="match status" value="1"/>
</dbReference>
<dbReference type="Pfam" id="PF00700">
    <property type="entry name" value="Flagellin_C"/>
    <property type="match status" value="1"/>
</dbReference>
<gene>
    <name evidence="7" type="ORF">SAMN05192546_103112</name>
</gene>
<dbReference type="Pfam" id="PF00669">
    <property type="entry name" value="Flagellin_N"/>
    <property type="match status" value="1"/>
</dbReference>
<keyword evidence="3 4" id="KW-0975">Bacterial flagellum</keyword>
<dbReference type="AlphaFoldDB" id="A0A1H3L8W7"/>
<feature type="domain" description="Flagellin C-terminal" evidence="6">
    <location>
        <begin position="570"/>
        <end position="652"/>
    </location>
</feature>
<comment type="similarity">
    <text evidence="1 4">Belongs to the bacterial flagellin family.</text>
</comment>
<dbReference type="SUPFAM" id="SSF64518">
    <property type="entry name" value="Phase 1 flagellin"/>
    <property type="match status" value="1"/>
</dbReference>
<evidence type="ECO:0000256" key="4">
    <source>
        <dbReference type="RuleBase" id="RU362073"/>
    </source>
</evidence>
<evidence type="ECO:0000256" key="2">
    <source>
        <dbReference type="ARBA" id="ARBA00020110"/>
    </source>
</evidence>
<dbReference type="Gene3D" id="1.20.1330.10">
    <property type="entry name" value="f41 fragment of flagellin, N-terminal domain"/>
    <property type="match status" value="2"/>
</dbReference>
<dbReference type="PRINTS" id="PR00207">
    <property type="entry name" value="FLAGELLIN"/>
</dbReference>
<evidence type="ECO:0000259" key="5">
    <source>
        <dbReference type="Pfam" id="PF00669"/>
    </source>
</evidence>
<comment type="function">
    <text evidence="4">Flagellin is the subunit protein which polymerizes to form the filaments of bacterial flagella.</text>
</comment>